<dbReference type="Proteomes" id="UP000077262">
    <property type="component" value="Unassembled WGS sequence"/>
</dbReference>
<comment type="caution">
    <text evidence="1">The sequence shown here is derived from an EMBL/GenBank/DDBJ whole genome shotgun (WGS) entry which is preliminary data.</text>
</comment>
<gene>
    <name evidence="1" type="ORF">AX777_03280</name>
</gene>
<dbReference type="EMBL" id="LSTR01000101">
    <property type="protein sequence ID" value="OAH35455.1"/>
    <property type="molecule type" value="Genomic_DNA"/>
</dbReference>
<reference evidence="1 2" key="1">
    <citation type="submission" date="2016-02" db="EMBL/GenBank/DDBJ databases">
        <authorList>
            <person name="Wen L."/>
            <person name="He K."/>
            <person name="Yang H."/>
        </authorList>
    </citation>
    <scope>NUCLEOTIDE SEQUENCE [LARGE SCALE GENOMIC DNA]</scope>
    <source>
        <strain evidence="1 2">CD09_2</strain>
    </source>
</reference>
<evidence type="ECO:0000313" key="2">
    <source>
        <dbReference type="Proteomes" id="UP000077262"/>
    </source>
</evidence>
<sequence>MLTGDNPDYKVAIGMTGRALFEMKRLPSSELTTSKEIGADLLNKYQNNTDVMQKLLLDCRANQNADPSFQAADKSGAIMAAARKIDPICKDDRACLAGKKY</sequence>
<proteinExistence type="predicted"/>
<evidence type="ECO:0000313" key="1">
    <source>
        <dbReference type="EMBL" id="OAH35455.1"/>
    </source>
</evidence>
<name>A0A177J5C2_SPHYA</name>
<dbReference type="AlphaFoldDB" id="A0A177J5C2"/>
<protein>
    <submittedName>
        <fullName evidence="1">Uncharacterized protein</fullName>
    </submittedName>
</protein>
<organism evidence="1 2">
    <name type="scientific">Sphingobium yanoikuyae</name>
    <name type="common">Sphingomonas yanoikuyae</name>
    <dbReference type="NCBI Taxonomy" id="13690"/>
    <lineage>
        <taxon>Bacteria</taxon>
        <taxon>Pseudomonadati</taxon>
        <taxon>Pseudomonadota</taxon>
        <taxon>Alphaproteobacteria</taxon>
        <taxon>Sphingomonadales</taxon>
        <taxon>Sphingomonadaceae</taxon>
        <taxon>Sphingobium</taxon>
    </lineage>
</organism>
<accession>A0A177J5C2</accession>